<evidence type="ECO:0000256" key="4">
    <source>
        <dbReference type="ARBA" id="ARBA00019232"/>
    </source>
</evidence>
<evidence type="ECO:0000256" key="3">
    <source>
        <dbReference type="ARBA" id="ARBA00013208"/>
    </source>
</evidence>
<comment type="subcellular location">
    <subcellularLocation>
        <location evidence="7">Membrane</location>
        <topology evidence="7">Single-pass type II membrane protein</topology>
    </subcellularLocation>
</comment>
<evidence type="ECO:0000256" key="7">
    <source>
        <dbReference type="RuleBase" id="RU362042"/>
    </source>
</evidence>
<accession>A0A2H0LPN1</accession>
<sequence>MTIYIPVIIIAILIIYRRTIWNDLVFLKQDPKAWTFHKWKEWGEPFVVAVILAVIIRTFIIGPYKIPTGSMRPTLIEGDRIFVEKVTYRFHDMKRGDVIVFKYPLDSKKDFVKRLIAFGGEEAKIKDGQVYINDVLIDSNESIQKNYYYNRNDWQYGKEGMAIRVPDDSLFVLGDNSAHSSDSRNWGFVKKRDVIGRAVVIWWPPNRIGKIH</sequence>
<feature type="transmembrane region" description="Helical" evidence="7">
    <location>
        <begin position="46"/>
        <end position="64"/>
    </location>
</feature>
<dbReference type="InterPro" id="IPR000223">
    <property type="entry name" value="Pept_S26A_signal_pept_1"/>
</dbReference>
<dbReference type="PANTHER" id="PTHR43390:SF1">
    <property type="entry name" value="CHLOROPLAST PROCESSING PEPTIDASE"/>
    <property type="match status" value="1"/>
</dbReference>
<keyword evidence="7" id="KW-1133">Transmembrane helix</keyword>
<evidence type="ECO:0000256" key="5">
    <source>
        <dbReference type="ARBA" id="ARBA00022801"/>
    </source>
</evidence>
<dbReference type="PRINTS" id="PR00727">
    <property type="entry name" value="LEADERPTASE"/>
</dbReference>
<comment type="caution">
    <text evidence="7">Lacks conserved residue(s) required for the propagation of feature annotation.</text>
</comment>
<keyword evidence="7" id="KW-0645">Protease</keyword>
<dbReference type="AlphaFoldDB" id="A0A2H0LPN1"/>
<feature type="active site" evidence="6">
    <location>
        <position position="113"/>
    </location>
</feature>
<comment type="caution">
    <text evidence="9">The sequence shown here is derived from an EMBL/GenBank/DDBJ whole genome shotgun (WGS) entry which is preliminary data.</text>
</comment>
<dbReference type="InterPro" id="IPR019533">
    <property type="entry name" value="Peptidase_S26"/>
</dbReference>
<keyword evidence="5 7" id="KW-0378">Hydrolase</keyword>
<name>A0A2H0LPN1_9BACT</name>
<dbReference type="NCBIfam" id="TIGR02227">
    <property type="entry name" value="sigpep_I_bact"/>
    <property type="match status" value="1"/>
</dbReference>
<organism evidence="9 10">
    <name type="scientific">Candidatus Abzuiibacterium crystallinum</name>
    <dbReference type="NCBI Taxonomy" id="1974748"/>
    <lineage>
        <taxon>Bacteria</taxon>
        <taxon>Pseudomonadati</taxon>
        <taxon>Candidatus Omnitrophota</taxon>
        <taxon>Candidatus Abzuiibacterium</taxon>
    </lineage>
</organism>
<proteinExistence type="inferred from homology"/>
<keyword evidence="7" id="KW-0472">Membrane</keyword>
<dbReference type="GO" id="GO:0009003">
    <property type="term" value="F:signal peptidase activity"/>
    <property type="evidence" value="ECO:0007669"/>
    <property type="project" value="UniProtKB-EC"/>
</dbReference>
<evidence type="ECO:0000256" key="2">
    <source>
        <dbReference type="ARBA" id="ARBA00009370"/>
    </source>
</evidence>
<protein>
    <recommendedName>
        <fullName evidence="4 7">Signal peptidase I</fullName>
        <ecNumber evidence="3 7">3.4.21.89</ecNumber>
    </recommendedName>
</protein>
<dbReference type="GO" id="GO:0004252">
    <property type="term" value="F:serine-type endopeptidase activity"/>
    <property type="evidence" value="ECO:0007669"/>
    <property type="project" value="InterPro"/>
</dbReference>
<dbReference type="EMBL" id="PCVY01000047">
    <property type="protein sequence ID" value="PIQ86306.1"/>
    <property type="molecule type" value="Genomic_DNA"/>
</dbReference>
<dbReference type="EC" id="3.4.21.89" evidence="3 7"/>
<dbReference type="GO" id="GO:0006465">
    <property type="term" value="P:signal peptide processing"/>
    <property type="evidence" value="ECO:0007669"/>
    <property type="project" value="InterPro"/>
</dbReference>
<evidence type="ECO:0000256" key="1">
    <source>
        <dbReference type="ARBA" id="ARBA00000677"/>
    </source>
</evidence>
<dbReference type="GO" id="GO:0016020">
    <property type="term" value="C:membrane"/>
    <property type="evidence" value="ECO:0007669"/>
    <property type="project" value="UniProtKB-SubCell"/>
</dbReference>
<feature type="active site" evidence="6">
    <location>
        <position position="70"/>
    </location>
</feature>
<dbReference type="SUPFAM" id="SSF51306">
    <property type="entry name" value="LexA/Signal peptidase"/>
    <property type="match status" value="1"/>
</dbReference>
<evidence type="ECO:0000259" key="8">
    <source>
        <dbReference type="Pfam" id="PF10502"/>
    </source>
</evidence>
<comment type="similarity">
    <text evidence="2 7">Belongs to the peptidase S26 family.</text>
</comment>
<evidence type="ECO:0000256" key="6">
    <source>
        <dbReference type="PIRSR" id="PIRSR600223-1"/>
    </source>
</evidence>
<dbReference type="Proteomes" id="UP000230859">
    <property type="component" value="Unassembled WGS sequence"/>
</dbReference>
<dbReference type="InterPro" id="IPR036286">
    <property type="entry name" value="LexA/Signal_pep-like_sf"/>
</dbReference>
<gene>
    <name evidence="9" type="primary">lepB</name>
    <name evidence="9" type="ORF">COV74_05425</name>
</gene>
<dbReference type="CDD" id="cd06530">
    <property type="entry name" value="S26_SPase_I"/>
    <property type="match status" value="1"/>
</dbReference>
<dbReference type="Gene3D" id="2.10.109.10">
    <property type="entry name" value="Umud Fragment, subunit A"/>
    <property type="match status" value="1"/>
</dbReference>
<keyword evidence="7" id="KW-0812">Transmembrane</keyword>
<evidence type="ECO:0000313" key="9">
    <source>
        <dbReference type="EMBL" id="PIQ86306.1"/>
    </source>
</evidence>
<reference evidence="9 10" key="1">
    <citation type="submission" date="2017-09" db="EMBL/GenBank/DDBJ databases">
        <title>Depth-based differentiation of microbial function through sediment-hosted aquifers and enrichment of novel symbionts in the deep terrestrial subsurface.</title>
        <authorList>
            <person name="Probst A.J."/>
            <person name="Ladd B."/>
            <person name="Jarett J.K."/>
            <person name="Geller-Mcgrath D.E."/>
            <person name="Sieber C.M."/>
            <person name="Emerson J.B."/>
            <person name="Anantharaman K."/>
            <person name="Thomas B.C."/>
            <person name="Malmstrom R."/>
            <person name="Stieglmeier M."/>
            <person name="Klingl A."/>
            <person name="Woyke T."/>
            <person name="Ryan C.M."/>
            <person name="Banfield J.F."/>
        </authorList>
    </citation>
    <scope>NUCLEOTIDE SEQUENCE [LARGE SCALE GENOMIC DNA]</scope>
    <source>
        <strain evidence="9">CG11_big_fil_rev_8_21_14_0_20_45_26</strain>
    </source>
</reference>
<dbReference type="PANTHER" id="PTHR43390">
    <property type="entry name" value="SIGNAL PEPTIDASE I"/>
    <property type="match status" value="1"/>
</dbReference>
<dbReference type="Pfam" id="PF10502">
    <property type="entry name" value="Peptidase_S26"/>
    <property type="match status" value="1"/>
</dbReference>
<comment type="catalytic activity">
    <reaction evidence="1 7">
        <text>Cleavage of hydrophobic, N-terminal signal or leader sequences from secreted and periplasmic proteins.</text>
        <dbReference type="EC" id="3.4.21.89"/>
    </reaction>
</comment>
<evidence type="ECO:0000313" key="10">
    <source>
        <dbReference type="Proteomes" id="UP000230859"/>
    </source>
</evidence>
<dbReference type="PROSITE" id="PS00761">
    <property type="entry name" value="SPASE_I_3"/>
    <property type="match status" value="1"/>
</dbReference>
<dbReference type="InterPro" id="IPR019758">
    <property type="entry name" value="Pept_S26A_signal_pept_1_CS"/>
</dbReference>
<feature type="domain" description="Peptidase S26" evidence="8">
    <location>
        <begin position="39"/>
        <end position="203"/>
    </location>
</feature>
<feature type="transmembrane region" description="Helical" evidence="7">
    <location>
        <begin position="7"/>
        <end position="26"/>
    </location>
</feature>